<keyword evidence="3" id="KW-0378">Hydrolase</keyword>
<keyword evidence="2" id="KW-0645">Protease</keyword>
<sequence length="406" mass="43589">MRKLGHSNNTFEDQPFIDGEIIQDSYIKSDSTKKNNKNKGSGKKIISYIIIGLVCASLGGGISSFATIKYYNNLAAEQKIENNIPNNNNNIVKTTNNTVPLSVANIARQVGPAVVGVATKSMTSYDVFGFPEQQEGMGSGIIFNEDGYILTNYHVVKGARQINVILNEGKGKPGKEIPAKLINYDATLDVAVIKLTEKVQLPGVAEFGDSDNIEIGEPAVAIGNPLGKEFLGTVTAGVVSAVDREIQIEGEKHKYIQTDAAINPGNSGGALVNVYGQIIGINSAKIGGSQVEGIGFAIPINEIKPKIEHLLKPILKIGIVASDIDSARSKRYNVPVGIYIHQIEEFSPAEKSGLLAGDVIVKFDGKKVKQVTELNKLKQSHNVGDVVKVELVRNGKTKTLDLKLTN</sequence>
<organism evidence="6 7">
    <name type="scientific">Clostridium aestuarii</name>
    <dbReference type="NCBI Taxonomy" id="338193"/>
    <lineage>
        <taxon>Bacteria</taxon>
        <taxon>Bacillati</taxon>
        <taxon>Bacillota</taxon>
        <taxon>Clostridia</taxon>
        <taxon>Eubacteriales</taxon>
        <taxon>Clostridiaceae</taxon>
        <taxon>Clostridium</taxon>
    </lineage>
</organism>
<dbReference type="Proteomes" id="UP001078443">
    <property type="component" value="Unassembled WGS sequence"/>
</dbReference>
<dbReference type="InterPro" id="IPR051201">
    <property type="entry name" value="Chloro_Bact_Ser_Proteases"/>
</dbReference>
<feature type="domain" description="PDZ" evidence="5">
    <location>
        <begin position="317"/>
        <end position="395"/>
    </location>
</feature>
<keyword evidence="7" id="KW-1185">Reference proteome</keyword>
<dbReference type="InterPro" id="IPR001478">
    <property type="entry name" value="PDZ"/>
</dbReference>
<comment type="similarity">
    <text evidence="1">Belongs to the peptidase S1C family.</text>
</comment>
<accession>A0ABT4D2S5</accession>
<comment type="caution">
    <text evidence="6">The sequence shown here is derived from an EMBL/GenBank/DDBJ whole genome shotgun (WGS) entry which is preliminary data.</text>
</comment>
<dbReference type="RefSeq" id="WP_268040795.1">
    <property type="nucleotide sequence ID" value="NZ_JAPQER010000003.1"/>
</dbReference>
<evidence type="ECO:0000313" key="6">
    <source>
        <dbReference type="EMBL" id="MCY6484495.1"/>
    </source>
</evidence>
<evidence type="ECO:0000256" key="2">
    <source>
        <dbReference type="ARBA" id="ARBA00022670"/>
    </source>
</evidence>
<dbReference type="InterPro" id="IPR001940">
    <property type="entry name" value="Peptidase_S1C"/>
</dbReference>
<name>A0ABT4D2S5_9CLOT</name>
<dbReference type="InterPro" id="IPR043504">
    <property type="entry name" value="Peptidase_S1_PA_chymotrypsin"/>
</dbReference>
<keyword evidence="4" id="KW-1133">Transmembrane helix</keyword>
<dbReference type="InterPro" id="IPR036034">
    <property type="entry name" value="PDZ_sf"/>
</dbReference>
<dbReference type="PRINTS" id="PR00834">
    <property type="entry name" value="PROTEASES2C"/>
</dbReference>
<dbReference type="PANTHER" id="PTHR43343:SF3">
    <property type="entry name" value="PROTEASE DO-LIKE 8, CHLOROPLASTIC"/>
    <property type="match status" value="1"/>
</dbReference>
<evidence type="ECO:0000313" key="7">
    <source>
        <dbReference type="Proteomes" id="UP001078443"/>
    </source>
</evidence>
<protein>
    <submittedName>
        <fullName evidence="6">Trypsin-like peptidase domain-containing protein</fullName>
    </submittedName>
</protein>
<dbReference type="SUPFAM" id="SSF50156">
    <property type="entry name" value="PDZ domain-like"/>
    <property type="match status" value="1"/>
</dbReference>
<proteinExistence type="inferred from homology"/>
<feature type="transmembrane region" description="Helical" evidence="4">
    <location>
        <begin position="45"/>
        <end position="66"/>
    </location>
</feature>
<dbReference type="Pfam" id="PF13365">
    <property type="entry name" value="Trypsin_2"/>
    <property type="match status" value="1"/>
</dbReference>
<gene>
    <name evidence="6" type="ORF">OW763_09100</name>
</gene>
<evidence type="ECO:0000256" key="1">
    <source>
        <dbReference type="ARBA" id="ARBA00010541"/>
    </source>
</evidence>
<dbReference type="PROSITE" id="PS50106">
    <property type="entry name" value="PDZ"/>
    <property type="match status" value="1"/>
</dbReference>
<dbReference type="SUPFAM" id="SSF50494">
    <property type="entry name" value="Trypsin-like serine proteases"/>
    <property type="match status" value="1"/>
</dbReference>
<evidence type="ECO:0000256" key="4">
    <source>
        <dbReference type="SAM" id="Phobius"/>
    </source>
</evidence>
<reference evidence="6" key="1">
    <citation type="submission" date="2022-12" db="EMBL/GenBank/DDBJ databases">
        <authorList>
            <person name="Wang J."/>
        </authorList>
    </citation>
    <scope>NUCLEOTIDE SEQUENCE</scope>
    <source>
        <strain evidence="6">HY-45-18</strain>
    </source>
</reference>
<dbReference type="InterPro" id="IPR009003">
    <property type="entry name" value="Peptidase_S1_PA"/>
</dbReference>
<evidence type="ECO:0000259" key="5">
    <source>
        <dbReference type="PROSITE" id="PS50106"/>
    </source>
</evidence>
<dbReference type="Gene3D" id="2.30.42.10">
    <property type="match status" value="1"/>
</dbReference>
<dbReference type="Gene3D" id="2.40.10.10">
    <property type="entry name" value="Trypsin-like serine proteases"/>
    <property type="match status" value="2"/>
</dbReference>
<keyword evidence="4" id="KW-0472">Membrane</keyword>
<evidence type="ECO:0000256" key="3">
    <source>
        <dbReference type="ARBA" id="ARBA00022801"/>
    </source>
</evidence>
<dbReference type="PANTHER" id="PTHR43343">
    <property type="entry name" value="PEPTIDASE S12"/>
    <property type="match status" value="1"/>
</dbReference>
<dbReference type="EMBL" id="JAPQER010000003">
    <property type="protein sequence ID" value="MCY6484495.1"/>
    <property type="molecule type" value="Genomic_DNA"/>
</dbReference>
<keyword evidence="4" id="KW-0812">Transmembrane</keyword>
<dbReference type="SMART" id="SM00228">
    <property type="entry name" value="PDZ"/>
    <property type="match status" value="1"/>
</dbReference>
<dbReference type="Pfam" id="PF13180">
    <property type="entry name" value="PDZ_2"/>
    <property type="match status" value="1"/>
</dbReference>